<dbReference type="eggNOG" id="ENOG502ZCZ1">
    <property type="taxonomic scope" value="Bacteria"/>
</dbReference>
<dbReference type="PROSITE" id="PS51257">
    <property type="entry name" value="PROKAR_LIPOPROTEIN"/>
    <property type="match status" value="1"/>
</dbReference>
<evidence type="ECO:0000256" key="2">
    <source>
        <dbReference type="SAM" id="SignalP"/>
    </source>
</evidence>
<protein>
    <recommendedName>
        <fullName evidence="5">Fimbrillin family protein</fullName>
    </recommendedName>
</protein>
<accession>H1DHB3</accession>
<dbReference type="RefSeq" id="WP_009136797.1">
    <property type="nucleotide sequence ID" value="NZ_JH594596.1"/>
</dbReference>
<feature type="compositionally biased region" description="Polar residues" evidence="1">
    <location>
        <begin position="49"/>
        <end position="78"/>
    </location>
</feature>
<reference evidence="3 4" key="1">
    <citation type="submission" date="2012-01" db="EMBL/GenBank/DDBJ databases">
        <title>The Genome Sequence of Odoribacter laneus YIT 12061.</title>
        <authorList>
            <consortium name="The Broad Institute Genome Sequencing Platform"/>
            <person name="Earl A."/>
            <person name="Ward D."/>
            <person name="Feldgarden M."/>
            <person name="Gevers D."/>
            <person name="Morotomi M."/>
            <person name="Young S.K."/>
            <person name="Zeng Q."/>
            <person name="Gargeya S."/>
            <person name="Fitzgerald M."/>
            <person name="Haas B."/>
            <person name="Abouelleil A."/>
            <person name="Alvarado L."/>
            <person name="Arachchi H.M."/>
            <person name="Berlin A."/>
            <person name="Chapman S.B."/>
            <person name="Gearin G."/>
            <person name="Goldberg J."/>
            <person name="Griggs A."/>
            <person name="Gujja S."/>
            <person name="Hansen M."/>
            <person name="Heiman D."/>
            <person name="Howarth C."/>
            <person name="Larimer J."/>
            <person name="Lui A."/>
            <person name="MacDonald P.J.P."/>
            <person name="McCowen C."/>
            <person name="Montmayeur A."/>
            <person name="Murphy C."/>
            <person name="Neiman D."/>
            <person name="Pearson M."/>
            <person name="Priest M."/>
            <person name="Roberts A."/>
            <person name="Saif S."/>
            <person name="Shea T."/>
            <person name="Sisk P."/>
            <person name="Stolte C."/>
            <person name="Sykes S."/>
            <person name="Wortman J."/>
            <person name="Nusbaum C."/>
            <person name="Birren B."/>
        </authorList>
    </citation>
    <scope>NUCLEOTIDE SEQUENCE [LARGE SCALE GENOMIC DNA]</scope>
    <source>
        <strain evidence="3 4">YIT 12061</strain>
    </source>
</reference>
<evidence type="ECO:0008006" key="5">
    <source>
        <dbReference type="Google" id="ProtNLM"/>
    </source>
</evidence>
<dbReference type="HOGENOM" id="CLU_573251_0_0_10"/>
<comment type="caution">
    <text evidence="3">The sequence shown here is derived from an EMBL/GenBank/DDBJ whole genome shotgun (WGS) entry which is preliminary data.</text>
</comment>
<keyword evidence="2" id="KW-0732">Signal</keyword>
<feature type="chain" id="PRO_5003548701" description="Fimbrillin family protein" evidence="2">
    <location>
        <begin position="24"/>
        <end position="551"/>
    </location>
</feature>
<sequence length="551" mass="57827">MKRSKKHLLRSLAVAMIVCAGFAACTQDDESGSTTLPEGKYPLEISSVTMSVESSEQPWGTSPTPQTRVSENPDGNSSKWEDGDKIYVQVGSGTLGTYTYQGGKLTVADGDSPAYWASNADGQTVKAWHTSPNHTSGDGTTTTVTLSDQKDGLAYVLTNSAPVTANFGQSIDLKFSHALAKIRVVLTGKEVGDDTSVSIESYTSCTVNQVTVQGTTPGEIKMRRTAKGTFEANVVPGYEIKQFKINDGNWIDLTTSVTPVAGNWHKIGIDVKPEALTPAEPIEIKDNGEYTITGSGTNSIQITGGSPKVTLSNVSIANAPGIIISGKDTQPTLYFKETNSIEGNVEYAAGIQLKDGASVTIEGEGEDKTTLKIDMAGALACGIGANFNESGESAGGNITIKNINLIITSISTGIGAGENATCGDILIENSKLNITLQPNNTAAIGASVSNFNSPSVCRNITIRDSDITAKTGYSEGYKAEASVIGTSGSPNAGTKCGNINIWLKQGQSVDDFKENLTTTKAQAIGNGFWELRGDPNKATTGTITFHPYAAN</sequence>
<proteinExistence type="predicted"/>
<dbReference type="EMBL" id="ADMC01000022">
    <property type="protein sequence ID" value="EHP47796.1"/>
    <property type="molecule type" value="Genomic_DNA"/>
</dbReference>
<dbReference type="GeneID" id="98069213"/>
<dbReference type="PATRIC" id="fig|742817.3.peg.1760"/>
<evidence type="ECO:0000256" key="1">
    <source>
        <dbReference type="SAM" id="MobiDB-lite"/>
    </source>
</evidence>
<evidence type="ECO:0000313" key="3">
    <source>
        <dbReference type="EMBL" id="EHP47796.1"/>
    </source>
</evidence>
<dbReference type="Proteomes" id="UP000004892">
    <property type="component" value="Unassembled WGS sequence"/>
</dbReference>
<keyword evidence="4" id="KW-1185">Reference proteome</keyword>
<dbReference type="STRING" id="742817.HMPREF9449_01649"/>
<feature type="signal peptide" evidence="2">
    <location>
        <begin position="1"/>
        <end position="23"/>
    </location>
</feature>
<gene>
    <name evidence="3" type="ORF">HMPREF9449_01649</name>
</gene>
<dbReference type="AlphaFoldDB" id="H1DHB3"/>
<feature type="region of interest" description="Disordered" evidence="1">
    <location>
        <begin position="49"/>
        <end position="83"/>
    </location>
</feature>
<organism evidence="3 4">
    <name type="scientific">Odoribacter laneus YIT 12061</name>
    <dbReference type="NCBI Taxonomy" id="742817"/>
    <lineage>
        <taxon>Bacteria</taxon>
        <taxon>Pseudomonadati</taxon>
        <taxon>Bacteroidota</taxon>
        <taxon>Bacteroidia</taxon>
        <taxon>Bacteroidales</taxon>
        <taxon>Odoribacteraceae</taxon>
        <taxon>Odoribacter</taxon>
    </lineage>
</organism>
<name>H1DHB3_9BACT</name>
<evidence type="ECO:0000313" key="4">
    <source>
        <dbReference type="Proteomes" id="UP000004892"/>
    </source>
</evidence>